<feature type="signal peptide" evidence="2">
    <location>
        <begin position="1"/>
        <end position="22"/>
    </location>
</feature>
<reference evidence="3" key="1">
    <citation type="submission" date="2021-01" db="EMBL/GenBank/DDBJ databases">
        <authorList>
            <person name="Corre E."/>
            <person name="Pelletier E."/>
            <person name="Niang G."/>
            <person name="Scheremetjew M."/>
            <person name="Finn R."/>
            <person name="Kale V."/>
            <person name="Holt S."/>
            <person name="Cochrane G."/>
            <person name="Meng A."/>
            <person name="Brown T."/>
            <person name="Cohen L."/>
        </authorList>
    </citation>
    <scope>NUCLEOTIDE SEQUENCE</scope>
    <source>
        <strain evidence="3">CCMP3303</strain>
    </source>
</reference>
<evidence type="ECO:0000313" key="3">
    <source>
        <dbReference type="EMBL" id="CAD8363495.1"/>
    </source>
</evidence>
<keyword evidence="2" id="KW-0732">Signal</keyword>
<proteinExistence type="predicted"/>
<gene>
    <name evidence="3" type="ORF">MPOL1434_LOCUS2474</name>
</gene>
<dbReference type="SUPFAM" id="SSF69322">
    <property type="entry name" value="Tricorn protease domain 2"/>
    <property type="match status" value="1"/>
</dbReference>
<sequence length="439" mass="46231">MVLSNKILLFLALLGRFYSSFARNLAITADGIAIGTLTNGARGLVTYDTDTGVETLHNFPQLANIVVGFDDVAVDPSSLAKSSDEPTFVFALSANRGRVCSFEMQGQQPTNEVSISPIGCTTTSVFASPFVGVSAMGGTLIVSGGTGGASVFTYNIETGVISDPPIIRNQRFSDVGYPDVTLVTPTLAAMSTDLRQGFGVAMLEIGRNTMQRVRQFPIVNTLRFAYTISPCNFPLVSSVYNEDGGDTYLYVANGPMTVQNPLVDGIPVVISGAPDGFTADFEAVTVDVNSAERIVVFGGVAFGGALSGIVIFDVTNPLSPIFIGQDILRESLSDGGGRITSVATHGDDIVYVRQGVDGVGHSWSLQKALAERDGTSVPVEEPNETTNSSDKFGDASVEEDNTMMETNTATAGGIKASLIGVLLLAVHVCSFLWSTLDDN</sequence>
<feature type="region of interest" description="Disordered" evidence="1">
    <location>
        <begin position="372"/>
        <end position="395"/>
    </location>
</feature>
<evidence type="ECO:0000256" key="2">
    <source>
        <dbReference type="SAM" id="SignalP"/>
    </source>
</evidence>
<organism evidence="3">
    <name type="scientific">Minutocellus polymorphus</name>
    <dbReference type="NCBI Taxonomy" id="265543"/>
    <lineage>
        <taxon>Eukaryota</taxon>
        <taxon>Sar</taxon>
        <taxon>Stramenopiles</taxon>
        <taxon>Ochrophyta</taxon>
        <taxon>Bacillariophyta</taxon>
        <taxon>Mediophyceae</taxon>
        <taxon>Cymatosirophycidae</taxon>
        <taxon>Cymatosirales</taxon>
        <taxon>Cymatosiraceae</taxon>
        <taxon>Minutocellus</taxon>
    </lineage>
</organism>
<evidence type="ECO:0000256" key="1">
    <source>
        <dbReference type="SAM" id="MobiDB-lite"/>
    </source>
</evidence>
<accession>A0A7S0AH39</accession>
<dbReference type="AlphaFoldDB" id="A0A7S0AH39"/>
<dbReference type="EMBL" id="HBEJ01004263">
    <property type="protein sequence ID" value="CAD8363495.1"/>
    <property type="molecule type" value="Transcribed_RNA"/>
</dbReference>
<name>A0A7S0AH39_9STRA</name>
<feature type="chain" id="PRO_5031052447" evidence="2">
    <location>
        <begin position="23"/>
        <end position="439"/>
    </location>
</feature>
<protein>
    <submittedName>
        <fullName evidence="3">Uncharacterized protein</fullName>
    </submittedName>
</protein>